<dbReference type="Gene3D" id="3.20.20.80">
    <property type="entry name" value="Glycosidases"/>
    <property type="match status" value="1"/>
</dbReference>
<dbReference type="AlphaFoldDB" id="I0IIN7"/>
<dbReference type="STRING" id="1142394.PSMK_29660"/>
<dbReference type="EMBL" id="AP012338">
    <property type="protein sequence ID" value="BAM05125.1"/>
    <property type="molecule type" value="Genomic_DNA"/>
</dbReference>
<dbReference type="SUPFAM" id="SSF51445">
    <property type="entry name" value="(Trans)glycosidases"/>
    <property type="match status" value="1"/>
</dbReference>
<gene>
    <name evidence="1" type="ordered locus">PSMK_29660</name>
</gene>
<dbReference type="eggNOG" id="COG0451">
    <property type="taxonomic scope" value="Bacteria"/>
</dbReference>
<dbReference type="Proteomes" id="UP000007881">
    <property type="component" value="Chromosome"/>
</dbReference>
<sequence>MSQPPNPASYTQRLGVCEWFHHNDHEHVLAARDRLRGLGVARLRTGVSWADFHRPDGPAFVSFLFEELQEFELLPSVWHTPPSISRNGACSGPPHDLRDYAAFIGQIIDLHGDRFHEIELWNEPNGRFYWDFLGSDPQWHLFGEMIHGAAAVAASAGKPAVLGGLAPADPTFITLLRERGHLEHVPIVGVHGFPHMWGEHFVDDAGGSERAAAGELPADGWDQPWRWSGWADRIAAFEEVAGGRAVWVTETGLSTWDAAAGRAGTPGALAAQSAALEAAAAAPSPRVYWYGLDDLDPGRASIEGDHADEHAYHFGVYGFDGSPKPAASVLSGLLAGGGTR</sequence>
<evidence type="ECO:0000313" key="2">
    <source>
        <dbReference type="Proteomes" id="UP000007881"/>
    </source>
</evidence>
<dbReference type="HOGENOM" id="CLU_816001_0_0_0"/>
<evidence type="ECO:0008006" key="3">
    <source>
        <dbReference type="Google" id="ProtNLM"/>
    </source>
</evidence>
<name>I0IIN7_PHYMF</name>
<reference evidence="1 2" key="1">
    <citation type="submission" date="2012-02" db="EMBL/GenBank/DDBJ databases">
        <title>Complete genome sequence of Phycisphaera mikurensis NBRC 102666.</title>
        <authorList>
            <person name="Ankai A."/>
            <person name="Hosoyama A."/>
            <person name="Terui Y."/>
            <person name="Sekine M."/>
            <person name="Fukai R."/>
            <person name="Kato Y."/>
            <person name="Nakamura S."/>
            <person name="Yamada-Narita S."/>
            <person name="Kawakoshi A."/>
            <person name="Fukunaga Y."/>
            <person name="Yamazaki S."/>
            <person name="Fujita N."/>
        </authorList>
    </citation>
    <scope>NUCLEOTIDE SEQUENCE [LARGE SCALE GENOMIC DNA]</scope>
    <source>
        <strain evidence="2">NBRC 102666 / KCTC 22515 / FYK2301M01</strain>
    </source>
</reference>
<dbReference type="InterPro" id="IPR017853">
    <property type="entry name" value="GH"/>
</dbReference>
<accession>I0IIN7</accession>
<dbReference type="KEGG" id="phm:PSMK_29660"/>
<evidence type="ECO:0000313" key="1">
    <source>
        <dbReference type="EMBL" id="BAM05125.1"/>
    </source>
</evidence>
<protein>
    <recommendedName>
        <fullName evidence="3">Glycoside hydrolase family 5 domain-containing protein</fullName>
    </recommendedName>
</protein>
<dbReference type="OrthoDB" id="9775458at2"/>
<dbReference type="RefSeq" id="WP_014438333.1">
    <property type="nucleotide sequence ID" value="NC_017080.1"/>
</dbReference>
<organism evidence="1 2">
    <name type="scientific">Phycisphaera mikurensis (strain NBRC 102666 / KCTC 22515 / FYK2301M01)</name>
    <dbReference type="NCBI Taxonomy" id="1142394"/>
    <lineage>
        <taxon>Bacteria</taxon>
        <taxon>Pseudomonadati</taxon>
        <taxon>Planctomycetota</taxon>
        <taxon>Phycisphaerae</taxon>
        <taxon>Phycisphaerales</taxon>
        <taxon>Phycisphaeraceae</taxon>
        <taxon>Phycisphaera</taxon>
    </lineage>
</organism>
<proteinExistence type="predicted"/>
<keyword evidence="2" id="KW-1185">Reference proteome</keyword>